<accession>A0ACB0JTQ3</accession>
<evidence type="ECO:0000313" key="2">
    <source>
        <dbReference type="Proteomes" id="UP001177021"/>
    </source>
</evidence>
<name>A0ACB0JTQ3_TRIPR</name>
<keyword evidence="2" id="KW-1185">Reference proteome</keyword>
<proteinExistence type="predicted"/>
<sequence>MEAFQETIDDDFCNWNWIASELNYDLLSSMEFSETTESNDDDDSDDFCNSILSQFGNSSDDDDQIICAVIVAMSKSLKEKKVPCSPVAYLYATCSSLDNLEPPDFLIDALFIILSMVIVRVPVSVLKKKKEYLSKLVLRILQYRLATKTSIILGLKWFSYSLTYTDGLIWSHVSPFIYVLLGFLTDSRRKVRQQSHLCLRDVLSNFQNSPLLSPLSEYIFERCILPAADDPTKGVKPLLYILDALEKCLPILSSEYQTSVLKYFKSVLDMSQPRVTRRITDVLMLLCLYPTSEFSPDALLELLTSFARSISSNEMSLSGDGMTVTVRLLDTGINKVYSLNKQICVSELPTFFNALKDVLTSQHEEAICAATTALKNIINSCIDETLIKQGVDIITLEENKKSRTSGPTIIEKICATIESLLDHIYVDVWDRVFEVVSSMFHKLGSYSPYLMRGILKNLEYMQKLPDEDFPFRKQLHVCLGSALVAIGPENLPSFVHNLNVEAEDLSEANIWCR</sequence>
<gene>
    <name evidence="1" type="ORF">MILVUS5_LOCUS16167</name>
</gene>
<dbReference type="EMBL" id="CASHSV030000109">
    <property type="protein sequence ID" value="CAJ2647691.1"/>
    <property type="molecule type" value="Genomic_DNA"/>
</dbReference>
<evidence type="ECO:0000313" key="1">
    <source>
        <dbReference type="EMBL" id="CAJ2647691.1"/>
    </source>
</evidence>
<dbReference type="Proteomes" id="UP001177021">
    <property type="component" value="Unassembled WGS sequence"/>
</dbReference>
<organism evidence="1 2">
    <name type="scientific">Trifolium pratense</name>
    <name type="common">Red clover</name>
    <dbReference type="NCBI Taxonomy" id="57577"/>
    <lineage>
        <taxon>Eukaryota</taxon>
        <taxon>Viridiplantae</taxon>
        <taxon>Streptophyta</taxon>
        <taxon>Embryophyta</taxon>
        <taxon>Tracheophyta</taxon>
        <taxon>Spermatophyta</taxon>
        <taxon>Magnoliopsida</taxon>
        <taxon>eudicotyledons</taxon>
        <taxon>Gunneridae</taxon>
        <taxon>Pentapetalae</taxon>
        <taxon>rosids</taxon>
        <taxon>fabids</taxon>
        <taxon>Fabales</taxon>
        <taxon>Fabaceae</taxon>
        <taxon>Papilionoideae</taxon>
        <taxon>50 kb inversion clade</taxon>
        <taxon>NPAAA clade</taxon>
        <taxon>Hologalegina</taxon>
        <taxon>IRL clade</taxon>
        <taxon>Trifolieae</taxon>
        <taxon>Trifolium</taxon>
    </lineage>
</organism>
<comment type="caution">
    <text evidence="1">The sequence shown here is derived from an EMBL/GenBank/DDBJ whole genome shotgun (WGS) entry which is preliminary data.</text>
</comment>
<protein>
    <submittedName>
        <fullName evidence="1">Uncharacterized protein</fullName>
    </submittedName>
</protein>
<reference evidence="1" key="1">
    <citation type="submission" date="2023-10" db="EMBL/GenBank/DDBJ databases">
        <authorList>
            <person name="Rodriguez Cubillos JULIANA M."/>
            <person name="De Vega J."/>
        </authorList>
    </citation>
    <scope>NUCLEOTIDE SEQUENCE</scope>
</reference>